<dbReference type="Pfam" id="PF12486">
    <property type="entry name" value="VasL"/>
    <property type="match status" value="1"/>
</dbReference>
<sequence>MASNANFISQFVMGGDPCTYKESGELQAEMSKLTHPARPDVDWRQVEKLSLALFRQNGVELQTLVCYVLAITRRQGLAGMADGLGSLDILLQRWADFWPVQVHSRISLLSWVTEKMQQALRTLDIQYQDLPQIYRCVQHLSTIETTLQQCELWHMTKLDVLSGQFRNTALRLERLAPQGAETTITPPELPRREMNQPKKSEESPQPVFATRSVQQNDKDASPPVPSPEISRQRTWPIFMAGMVVMAGLGGTGLWGWSQLNQPDALIQRIQLSVMPLPQSLESGELAKLDVKDKALLAQDRTIAASQMQLEQLNKLPARWPLEQGYRQLRQLDALWPDNPQVRALNAQWRKQRELSALSAEALNGYAQAQSQLQRLSAQLDALDERKGRYLTGSELKTAVYGIRQSLKEPPLEELLRQLEEQKQTGEVSPTLLTQIDTRLNQLLNRYVILLDTKVEQSQ</sequence>
<organism evidence="4 5">
    <name type="scientific">Escherichia coli (strain UMEA 3162-1)</name>
    <dbReference type="NCBI Taxonomy" id="1281200"/>
    <lineage>
        <taxon>Bacteria</taxon>
        <taxon>Pseudomonadati</taxon>
        <taxon>Pseudomonadota</taxon>
        <taxon>Gammaproteobacteria</taxon>
        <taxon>Enterobacterales</taxon>
        <taxon>Enterobacteriaceae</taxon>
        <taxon>Escherichia</taxon>
    </lineage>
</organism>
<evidence type="ECO:0000313" key="4">
    <source>
        <dbReference type="EMBL" id="EQX25663.1"/>
    </source>
</evidence>
<name>A0A0E2L127_ECOU3</name>
<dbReference type="EMBL" id="AWBU01000022">
    <property type="protein sequence ID" value="EQX25663.1"/>
    <property type="molecule type" value="Genomic_DNA"/>
</dbReference>
<evidence type="ECO:0000259" key="3">
    <source>
        <dbReference type="Pfam" id="PF12486"/>
    </source>
</evidence>
<dbReference type="InterPro" id="IPR021069">
    <property type="entry name" value="ImpA_C"/>
</dbReference>
<gene>
    <name evidence="4" type="ORF">G925_02970</name>
</gene>
<dbReference type="PANTHER" id="PTHR37024:SF5">
    <property type="entry name" value="IMPA N-TERMINAL DOMAIN-CONTAINING PROTEIN"/>
    <property type="match status" value="1"/>
</dbReference>
<feature type="domain" description="ImpA C-terminal" evidence="3">
    <location>
        <begin position="306"/>
        <end position="448"/>
    </location>
</feature>
<reference evidence="5" key="1">
    <citation type="submission" date="2013-07" db="EMBL/GenBank/DDBJ databases">
        <title>The genome sequence of Escherichia coli UMEA 3162-1.</title>
        <authorList>
            <consortium name="The Broad Institute Genome Sequencing Platform"/>
            <consortium name="The Broad Institute Genome Sequencing Center for Infectious Disease"/>
            <person name="Feldgarden M."/>
            <person name="Frimodt-Moller N."/>
            <person name="Leihof R.F."/>
            <person name="Rasmussen L."/>
            <person name="Young S.K."/>
            <person name="Zeng Q."/>
            <person name="Gargeya S."/>
            <person name="Abouelleil A."/>
            <person name="Alvarado L."/>
            <person name="Berlin A.M."/>
            <person name="Chapman S.B."/>
            <person name="Gainer-Dewar J."/>
            <person name="Goldberg J."/>
            <person name="Gnerre S."/>
            <person name="Griggs A."/>
            <person name="Gujja S."/>
            <person name="Hansen M."/>
            <person name="Howarth C."/>
            <person name="Imamovic A."/>
            <person name="Larimer J."/>
            <person name="McCowan C."/>
            <person name="Murphy C."/>
            <person name="Pearson M."/>
            <person name="Poon T."/>
            <person name="Priest M."/>
            <person name="Roberts A."/>
            <person name="Saif S."/>
            <person name="Shea T."/>
            <person name="Sykes S."/>
            <person name="Wortman J."/>
            <person name="Nusbaum C."/>
            <person name="Birren B."/>
        </authorList>
    </citation>
    <scope>NUCLEOTIDE SEQUENCE [LARGE SCALE GENOMIC DNA]</scope>
    <source>
        <strain evidence="5">UMEA 3162-1</strain>
    </source>
</reference>
<feature type="domain" description="ImpA N-terminal" evidence="2">
    <location>
        <begin position="25"/>
        <end position="112"/>
    </location>
</feature>
<dbReference type="PATRIC" id="fig|1281200.3.peg.3077"/>
<evidence type="ECO:0000259" key="2">
    <source>
        <dbReference type="Pfam" id="PF06812"/>
    </source>
</evidence>
<dbReference type="Proteomes" id="UP000016035">
    <property type="component" value="Unassembled WGS sequence"/>
</dbReference>
<evidence type="ECO:0000256" key="1">
    <source>
        <dbReference type="SAM" id="MobiDB-lite"/>
    </source>
</evidence>
<evidence type="ECO:0000313" key="5">
    <source>
        <dbReference type="Proteomes" id="UP000016035"/>
    </source>
</evidence>
<protein>
    <submittedName>
        <fullName evidence="4">Type VI secretion system protein VasL</fullName>
    </submittedName>
</protein>
<accession>A0A0E2L127</accession>
<dbReference type="HOGENOM" id="CLU_037314_0_1_6"/>
<feature type="region of interest" description="Disordered" evidence="1">
    <location>
        <begin position="176"/>
        <end position="229"/>
    </location>
</feature>
<dbReference type="Pfam" id="PF06812">
    <property type="entry name" value="ImpA_N"/>
    <property type="match status" value="1"/>
</dbReference>
<feature type="compositionally biased region" description="Basic and acidic residues" evidence="1">
    <location>
        <begin position="189"/>
        <end position="202"/>
    </location>
</feature>
<dbReference type="InterPro" id="IPR010657">
    <property type="entry name" value="ImpA_N"/>
</dbReference>
<comment type="caution">
    <text evidence="4">The sequence shown here is derived from an EMBL/GenBank/DDBJ whole genome shotgun (WGS) entry which is preliminary data.</text>
</comment>
<proteinExistence type="predicted"/>
<dbReference type="PANTHER" id="PTHR37024">
    <property type="entry name" value="TYPE VI SECRETION SYSTEM DUF2094 AND IMPA-RELATED DOMAIN PROTEIN"/>
    <property type="match status" value="1"/>
</dbReference>
<dbReference type="AlphaFoldDB" id="A0A0E2L127"/>
<dbReference type="RefSeq" id="WP_000157825.1">
    <property type="nucleotide sequence ID" value="NZ_KE701777.1"/>
</dbReference>